<dbReference type="RefSeq" id="WP_390276758.1">
    <property type="nucleotide sequence ID" value="NZ_JBHRYH010000009.1"/>
</dbReference>
<dbReference type="Pfam" id="PF05762">
    <property type="entry name" value="VWA_CoxE"/>
    <property type="match status" value="1"/>
</dbReference>
<protein>
    <submittedName>
        <fullName evidence="1">VWA domain-containing protein</fullName>
    </submittedName>
</protein>
<gene>
    <name evidence="1" type="ORF">ACFOKJ_03755</name>
</gene>
<dbReference type="InterPro" id="IPR008912">
    <property type="entry name" value="Uncharacterised_CoxE"/>
</dbReference>
<sequence length="394" mass="45559">MLLDFFLALRAAGLPVSLKEHLTLLQALQQQLAFGSVEQFYQLARTVLIKDEKYFDRFDQVFASYATGLELALEDLQTSIPEDWLRKQIEKYLSEEEKQQIQAMGWDKLMETLRQRLEEQKERHQGGNKWIGTGGTSPFGAYGYNPEGVRIGQHESRHRRAVKVWDQREFRNFDDSVELGTRNIKVALRRLREFARAGAAETLDLPATIAATARNGGLLDVQMTPELHNAVKVLVLFDVGGSMDDHIRVCEELFSAAKAEFKHLEYYYFHNCVYEKLWRDNARRFSEQTATWDVIHTFGNDYKLIFVGDASMSPYEIVLKGGSVEHMNPEPGEVWLRRLLQQFRHAVWLNPLPQEHWQYTQSVQMIRELMDERMFPLTVAGLTDAMRALKRGAA</sequence>
<organism evidence="1 2">
    <name type="scientific">Vogesella amnigena</name>
    <dbReference type="NCBI Taxonomy" id="1507449"/>
    <lineage>
        <taxon>Bacteria</taxon>
        <taxon>Pseudomonadati</taxon>
        <taxon>Pseudomonadota</taxon>
        <taxon>Betaproteobacteria</taxon>
        <taxon>Neisseriales</taxon>
        <taxon>Chromobacteriaceae</taxon>
        <taxon>Vogesella</taxon>
    </lineage>
</organism>
<proteinExistence type="predicted"/>
<keyword evidence="2" id="KW-1185">Reference proteome</keyword>
<evidence type="ECO:0000313" key="2">
    <source>
        <dbReference type="Proteomes" id="UP001595636"/>
    </source>
</evidence>
<accession>A0ABV7TQ94</accession>
<dbReference type="Proteomes" id="UP001595636">
    <property type="component" value="Unassembled WGS sequence"/>
</dbReference>
<name>A0ABV7TQ94_9NEIS</name>
<evidence type="ECO:0000313" key="1">
    <source>
        <dbReference type="EMBL" id="MFC3625261.1"/>
    </source>
</evidence>
<comment type="caution">
    <text evidence="1">The sequence shown here is derived from an EMBL/GenBank/DDBJ whole genome shotgun (WGS) entry which is preliminary data.</text>
</comment>
<reference evidence="2" key="1">
    <citation type="journal article" date="2019" name="Int. J. Syst. Evol. Microbiol.">
        <title>The Global Catalogue of Microorganisms (GCM) 10K type strain sequencing project: providing services to taxonomists for standard genome sequencing and annotation.</title>
        <authorList>
            <consortium name="The Broad Institute Genomics Platform"/>
            <consortium name="The Broad Institute Genome Sequencing Center for Infectious Disease"/>
            <person name="Wu L."/>
            <person name="Ma J."/>
        </authorList>
    </citation>
    <scope>NUCLEOTIDE SEQUENCE [LARGE SCALE GENOMIC DNA]</scope>
    <source>
        <strain evidence="2">KCTC 42195</strain>
    </source>
</reference>
<dbReference type="PANTHER" id="PTHR39338:SF7">
    <property type="entry name" value="BLL6692 PROTEIN"/>
    <property type="match status" value="1"/>
</dbReference>
<dbReference type="PANTHER" id="PTHR39338">
    <property type="entry name" value="BLL5662 PROTEIN-RELATED"/>
    <property type="match status" value="1"/>
</dbReference>
<dbReference type="EMBL" id="JBHRYH010000009">
    <property type="protein sequence ID" value="MFC3625261.1"/>
    <property type="molecule type" value="Genomic_DNA"/>
</dbReference>